<keyword evidence="2 4" id="KW-0238">DNA-binding</keyword>
<dbReference type="PANTHER" id="PTHR30055">
    <property type="entry name" value="HTH-TYPE TRANSCRIPTIONAL REGULATOR RUTR"/>
    <property type="match status" value="1"/>
</dbReference>
<dbReference type="InterPro" id="IPR036271">
    <property type="entry name" value="Tet_transcr_reg_TetR-rel_C_sf"/>
</dbReference>
<dbReference type="OrthoDB" id="9802802at2"/>
<sequence length="200" mass="22404">MRRTRRKAEETRQDILATAEDLFRERGIGRCSIADIATELQMSPANVFKHFGSKTQLADAICDRHIHRMIDRFALLNDPAPAPQKLGIVVRRLMEAHLSDIKENPYLFEMILMMSDADLPSGRHYKHLIDSLFGEVLKEGVAAGVYTCRDPEQLSSTVASAFSAILHPVFLVKTDPADLHERCEGLIELVNAALQNPLAK</sequence>
<evidence type="ECO:0000259" key="5">
    <source>
        <dbReference type="PROSITE" id="PS50977"/>
    </source>
</evidence>
<dbReference type="InterPro" id="IPR050109">
    <property type="entry name" value="HTH-type_TetR-like_transc_reg"/>
</dbReference>
<evidence type="ECO:0000313" key="6">
    <source>
        <dbReference type="EMBL" id="KEQ02325.1"/>
    </source>
</evidence>
<dbReference type="GO" id="GO:0003700">
    <property type="term" value="F:DNA-binding transcription factor activity"/>
    <property type="evidence" value="ECO:0007669"/>
    <property type="project" value="TreeGrafter"/>
</dbReference>
<protein>
    <recommendedName>
        <fullName evidence="5">HTH tetR-type domain-containing protein</fullName>
    </recommendedName>
</protein>
<dbReference type="Proteomes" id="UP000052167">
    <property type="component" value="Unassembled WGS sequence"/>
</dbReference>
<comment type="caution">
    <text evidence="6">The sequence shown here is derived from an EMBL/GenBank/DDBJ whole genome shotgun (WGS) entry which is preliminary data.</text>
</comment>
<reference evidence="6 7" key="1">
    <citation type="submission" date="2014-06" db="EMBL/GenBank/DDBJ databases">
        <title>Rhizobium pelagicum/R2-400B4.</title>
        <authorList>
            <person name="Kimes N.E."/>
            <person name="Lopez-Perez M."/>
        </authorList>
    </citation>
    <scope>NUCLEOTIDE SEQUENCE [LARGE SCALE GENOMIC DNA]</scope>
    <source>
        <strain evidence="6 7">R2-400B4</strain>
    </source>
</reference>
<dbReference type="InterPro" id="IPR041478">
    <property type="entry name" value="TetR_C_27"/>
</dbReference>
<keyword evidence="7" id="KW-1185">Reference proteome</keyword>
<dbReference type="EMBL" id="JOKJ01000059">
    <property type="protein sequence ID" value="KEQ02325.1"/>
    <property type="molecule type" value="Genomic_DNA"/>
</dbReference>
<name>A0A922NXL8_9HYPH</name>
<evidence type="ECO:0000256" key="1">
    <source>
        <dbReference type="ARBA" id="ARBA00023015"/>
    </source>
</evidence>
<dbReference type="Gene3D" id="1.10.357.10">
    <property type="entry name" value="Tetracycline Repressor, domain 2"/>
    <property type="match status" value="1"/>
</dbReference>
<dbReference type="SUPFAM" id="SSF46689">
    <property type="entry name" value="Homeodomain-like"/>
    <property type="match status" value="1"/>
</dbReference>
<dbReference type="InterPro" id="IPR001647">
    <property type="entry name" value="HTH_TetR"/>
</dbReference>
<keyword evidence="1" id="KW-0805">Transcription regulation</keyword>
<feature type="DNA-binding region" description="H-T-H motif" evidence="4">
    <location>
        <begin position="32"/>
        <end position="51"/>
    </location>
</feature>
<keyword evidence="3" id="KW-0804">Transcription</keyword>
<gene>
    <name evidence="6" type="ORF">GV68_22340</name>
</gene>
<evidence type="ECO:0000256" key="2">
    <source>
        <dbReference type="ARBA" id="ARBA00023125"/>
    </source>
</evidence>
<accession>A0A922NXL8</accession>
<evidence type="ECO:0000313" key="7">
    <source>
        <dbReference type="Proteomes" id="UP000052167"/>
    </source>
</evidence>
<dbReference type="PANTHER" id="PTHR30055:SF151">
    <property type="entry name" value="TRANSCRIPTIONAL REGULATORY PROTEIN"/>
    <property type="match status" value="1"/>
</dbReference>
<dbReference type="AlphaFoldDB" id="A0A922NXL8"/>
<evidence type="ECO:0000256" key="3">
    <source>
        <dbReference type="ARBA" id="ARBA00023163"/>
    </source>
</evidence>
<dbReference type="SUPFAM" id="SSF48498">
    <property type="entry name" value="Tetracyclin repressor-like, C-terminal domain"/>
    <property type="match status" value="1"/>
</dbReference>
<dbReference type="Pfam" id="PF17935">
    <property type="entry name" value="TetR_C_27"/>
    <property type="match status" value="1"/>
</dbReference>
<dbReference type="PROSITE" id="PS50977">
    <property type="entry name" value="HTH_TETR_2"/>
    <property type="match status" value="1"/>
</dbReference>
<dbReference type="InterPro" id="IPR009057">
    <property type="entry name" value="Homeodomain-like_sf"/>
</dbReference>
<dbReference type="PRINTS" id="PR00455">
    <property type="entry name" value="HTHTETR"/>
</dbReference>
<dbReference type="GO" id="GO:0000976">
    <property type="term" value="F:transcription cis-regulatory region binding"/>
    <property type="evidence" value="ECO:0007669"/>
    <property type="project" value="TreeGrafter"/>
</dbReference>
<evidence type="ECO:0000256" key="4">
    <source>
        <dbReference type="PROSITE-ProRule" id="PRU00335"/>
    </source>
</evidence>
<organism evidence="6 7">
    <name type="scientific">Pseudorhizobium pelagicum</name>
    <dbReference type="NCBI Taxonomy" id="1509405"/>
    <lineage>
        <taxon>Bacteria</taxon>
        <taxon>Pseudomonadati</taxon>
        <taxon>Pseudomonadota</taxon>
        <taxon>Alphaproteobacteria</taxon>
        <taxon>Hyphomicrobiales</taxon>
        <taxon>Rhizobiaceae</taxon>
        <taxon>Rhizobium/Agrobacterium group</taxon>
        <taxon>Pseudorhizobium</taxon>
    </lineage>
</organism>
<proteinExistence type="predicted"/>
<feature type="domain" description="HTH tetR-type" evidence="5">
    <location>
        <begin position="9"/>
        <end position="69"/>
    </location>
</feature>
<dbReference type="Pfam" id="PF00440">
    <property type="entry name" value="TetR_N"/>
    <property type="match status" value="1"/>
</dbReference>